<evidence type="ECO:0000313" key="3">
    <source>
        <dbReference type="EMBL" id="QPS32784.1"/>
    </source>
</evidence>
<dbReference type="InterPro" id="IPR043519">
    <property type="entry name" value="NT_sf"/>
</dbReference>
<gene>
    <name evidence="2" type="ORF">B8X04_04940</name>
    <name evidence="3" type="ORF">I6G59_12415</name>
</gene>
<dbReference type="GO" id="GO:0016740">
    <property type="term" value="F:transferase activity"/>
    <property type="evidence" value="ECO:0007669"/>
    <property type="project" value="UniProtKB-KW"/>
</dbReference>
<evidence type="ECO:0000313" key="2">
    <source>
        <dbReference type="EMBL" id="PAK96659.1"/>
    </source>
</evidence>
<evidence type="ECO:0000259" key="1">
    <source>
        <dbReference type="Pfam" id="PF18765"/>
    </source>
</evidence>
<proteinExistence type="predicted"/>
<reference evidence="2 4" key="1">
    <citation type="submission" date="2017-04" db="EMBL/GenBank/DDBJ databases">
        <title>Kefir bacterial isolates.</title>
        <authorList>
            <person name="Kim Y."/>
            <person name="Blasche S."/>
            <person name="Patil K.R."/>
        </authorList>
    </citation>
    <scope>NUCLEOTIDE SEQUENCE [LARGE SCALE GENOMIC DNA]</scope>
    <source>
        <strain evidence="2 4">OG2</strain>
    </source>
</reference>
<protein>
    <submittedName>
        <fullName evidence="2">DNA polymerase III subunit beta</fullName>
    </submittedName>
    <submittedName>
        <fullName evidence="3">Nucleotidyltransferase domain-containing protein</fullName>
    </submittedName>
</protein>
<keyword evidence="3" id="KW-0808">Transferase</keyword>
<dbReference type="CDD" id="cd05403">
    <property type="entry name" value="NT_KNTase_like"/>
    <property type="match status" value="1"/>
</dbReference>
<dbReference type="Proteomes" id="UP000594979">
    <property type="component" value="Chromosome"/>
</dbReference>
<evidence type="ECO:0000313" key="4">
    <source>
        <dbReference type="Proteomes" id="UP000216867"/>
    </source>
</evidence>
<organism evidence="2 4">
    <name type="scientific">Brevibacterium casei</name>
    <dbReference type="NCBI Taxonomy" id="33889"/>
    <lineage>
        <taxon>Bacteria</taxon>
        <taxon>Bacillati</taxon>
        <taxon>Actinomycetota</taxon>
        <taxon>Actinomycetes</taxon>
        <taxon>Micrococcales</taxon>
        <taxon>Brevibacteriaceae</taxon>
        <taxon>Brevibacterium</taxon>
    </lineage>
</organism>
<dbReference type="PANTHER" id="PTHR43449:SF1">
    <property type="entry name" value="POLYMERASE BETA NUCLEOTIDYLTRANSFERASE DOMAIN-CONTAINING PROTEIN"/>
    <property type="match status" value="1"/>
</dbReference>
<dbReference type="KEGG" id="bcau:I6G59_12415"/>
<dbReference type="Proteomes" id="UP000216867">
    <property type="component" value="Unassembled WGS sequence"/>
</dbReference>
<dbReference type="AlphaFoldDB" id="A0A269ZG89"/>
<dbReference type="PANTHER" id="PTHR43449">
    <property type="entry name" value="NUCLEOTIDYLTRANSFERASE"/>
    <property type="match status" value="1"/>
</dbReference>
<evidence type="ECO:0000313" key="5">
    <source>
        <dbReference type="Proteomes" id="UP000594979"/>
    </source>
</evidence>
<feature type="domain" description="Polymerase beta nucleotidyltransferase" evidence="1">
    <location>
        <begin position="103"/>
        <end position="158"/>
    </location>
</feature>
<dbReference type="Gene3D" id="3.30.460.10">
    <property type="entry name" value="Beta Polymerase, domain 2"/>
    <property type="match status" value="1"/>
</dbReference>
<reference evidence="3 5" key="2">
    <citation type="submission" date="2020-12" db="EMBL/GenBank/DDBJ databases">
        <title>FDA dAtabase for Regulatory Grade micrObial Sequences (FDA-ARGOS): Supporting development and validation of Infectious Disease Dx tests.</title>
        <authorList>
            <person name="Sproer C."/>
            <person name="Gronow S."/>
            <person name="Severitt S."/>
            <person name="Schroder I."/>
            <person name="Tallon L."/>
            <person name="Sadzewicz L."/>
            <person name="Zhao X."/>
            <person name="Boylan J."/>
            <person name="Ott S."/>
            <person name="Bowen H."/>
            <person name="Vavikolanu K."/>
            <person name="Mehta A."/>
            <person name="Aluvathingal J."/>
            <person name="Nadendla S."/>
            <person name="Lowell S."/>
            <person name="Myers T."/>
            <person name="Yan Y."/>
            <person name="Sichtig H."/>
        </authorList>
    </citation>
    <scope>NUCLEOTIDE SEQUENCE [LARGE SCALE GENOMIC DNA]</scope>
    <source>
        <strain evidence="3 5">FDAARGOS_902</strain>
    </source>
</reference>
<dbReference type="InterPro" id="IPR036390">
    <property type="entry name" value="WH_DNA-bd_sf"/>
</dbReference>
<sequence length="197" mass="20771">MNVDEPFGGLITGARGAVLALLLRTGAHPTGRRVHSLLDGDHSLWSVQQALKALVELGIVEQTTVGPSIIYSINEDHATVPSLRRLVDPVGMLTGVIEAHIDTTAVDAVILFGSTATGAASADSDIDLAVIGSSDWDESGRLVQHVHAGMGNPCDVLVFTPEEFDAAVRRGEPVVRDILRNGIPLVGALPHREPRVG</sequence>
<name>A0A269ZG89_9MICO</name>
<dbReference type="SUPFAM" id="SSF81301">
    <property type="entry name" value="Nucleotidyltransferase"/>
    <property type="match status" value="1"/>
</dbReference>
<dbReference type="EMBL" id="NCWY01000003">
    <property type="protein sequence ID" value="PAK96659.1"/>
    <property type="molecule type" value="Genomic_DNA"/>
</dbReference>
<dbReference type="InterPro" id="IPR041633">
    <property type="entry name" value="Polbeta"/>
</dbReference>
<accession>A0A269ZG89</accession>
<dbReference type="EMBL" id="CP065682">
    <property type="protein sequence ID" value="QPS32784.1"/>
    <property type="molecule type" value="Genomic_DNA"/>
</dbReference>
<dbReference type="SUPFAM" id="SSF46785">
    <property type="entry name" value="Winged helix' DNA-binding domain"/>
    <property type="match status" value="1"/>
</dbReference>
<dbReference type="Pfam" id="PF18765">
    <property type="entry name" value="Polbeta"/>
    <property type="match status" value="1"/>
</dbReference>